<accession>A0A1G2QG16</accession>
<organism evidence="1 2">
    <name type="scientific">Candidatus Vogelbacteria bacterium RIFOXYD1_FULL_46_19</name>
    <dbReference type="NCBI Taxonomy" id="1802439"/>
    <lineage>
        <taxon>Bacteria</taxon>
        <taxon>Candidatus Vogeliibacteriota</taxon>
    </lineage>
</organism>
<comment type="caution">
    <text evidence="1">The sequence shown here is derived from an EMBL/GenBank/DDBJ whole genome shotgun (WGS) entry which is preliminary data.</text>
</comment>
<proteinExistence type="predicted"/>
<dbReference type="STRING" id="1802439.A2589_01740"/>
<gene>
    <name evidence="1" type="ORF">A2589_01740</name>
</gene>
<dbReference type="AlphaFoldDB" id="A0A1G2QG16"/>
<evidence type="ECO:0000313" key="2">
    <source>
        <dbReference type="Proteomes" id="UP000177838"/>
    </source>
</evidence>
<evidence type="ECO:0000313" key="1">
    <source>
        <dbReference type="EMBL" id="OHA59565.1"/>
    </source>
</evidence>
<dbReference type="EMBL" id="MHTK01000006">
    <property type="protein sequence ID" value="OHA59565.1"/>
    <property type="molecule type" value="Genomic_DNA"/>
</dbReference>
<protein>
    <submittedName>
        <fullName evidence="1">Uncharacterized protein</fullName>
    </submittedName>
</protein>
<dbReference type="Proteomes" id="UP000177838">
    <property type="component" value="Unassembled WGS sequence"/>
</dbReference>
<reference evidence="1 2" key="1">
    <citation type="journal article" date="2016" name="Nat. Commun.">
        <title>Thousands of microbial genomes shed light on interconnected biogeochemical processes in an aquifer system.</title>
        <authorList>
            <person name="Anantharaman K."/>
            <person name="Brown C.T."/>
            <person name="Hug L.A."/>
            <person name="Sharon I."/>
            <person name="Castelle C.J."/>
            <person name="Probst A.J."/>
            <person name="Thomas B.C."/>
            <person name="Singh A."/>
            <person name="Wilkins M.J."/>
            <person name="Karaoz U."/>
            <person name="Brodie E.L."/>
            <person name="Williams K.H."/>
            <person name="Hubbard S.S."/>
            <person name="Banfield J.F."/>
        </authorList>
    </citation>
    <scope>NUCLEOTIDE SEQUENCE [LARGE SCALE GENOMIC DNA]</scope>
</reference>
<name>A0A1G2QG16_9BACT</name>
<sequence>MKADIDTDAMSWGEFTGLHCDIWKEVTDVRWLPAKPEGVQIRVLIGGTIKFGKPYSPPLLVCRVNEGEVKSVWLDFPVGICSSIFPEANGVTLRDLLCKGEVFEDFDSYLTDKFGRELAESLARNSRLEIVLEELEEADHPGVYLYLNGLEDPLQCLNFESFNELLNI</sequence>